<accession>A0AAU8C6A6</accession>
<dbReference type="EMBL" id="CP159193">
    <property type="protein sequence ID" value="XCF11630.1"/>
    <property type="molecule type" value="Genomic_DNA"/>
</dbReference>
<keyword evidence="2" id="KW-0540">Nuclease</keyword>
<dbReference type="GO" id="GO:0004519">
    <property type="term" value="F:endonuclease activity"/>
    <property type="evidence" value="ECO:0007669"/>
    <property type="project" value="UniProtKB-KW"/>
</dbReference>
<keyword evidence="2" id="KW-0378">Hydrolase</keyword>
<feature type="domain" description="Terminase large subunit GpA endonuclease" evidence="1">
    <location>
        <begin position="17"/>
        <end position="289"/>
    </location>
</feature>
<gene>
    <name evidence="2" type="ORF">ABM428_04685</name>
</gene>
<reference evidence="2" key="1">
    <citation type="journal article" date="2020" name="Int. J. Syst. Evol. Microbiol.">
        <title>Notification of changes in taxonomic opinion previously published outside the IJSEM.</title>
        <authorList>
            <person name="Oren A."/>
            <person name="Garrity G."/>
        </authorList>
    </citation>
    <scope>NUCLEOTIDE SEQUENCE</scope>
    <source>
        <strain evidence="2">TCYB15</strain>
    </source>
</reference>
<dbReference type="AlphaFoldDB" id="A0AAU8C6A6"/>
<evidence type="ECO:0000259" key="1">
    <source>
        <dbReference type="Pfam" id="PF20454"/>
    </source>
</evidence>
<dbReference type="InterPro" id="IPR046454">
    <property type="entry name" value="GpA_endonuclease"/>
</dbReference>
<dbReference type="Pfam" id="PF20454">
    <property type="entry name" value="GpA_nuclease"/>
    <property type="match status" value="1"/>
</dbReference>
<sequence>MVNRGRWVKTAPEVQNHAGFKTNVLVSTLPAASWGNIAREFLAAKDHPDLLQSWTNTLMAEGWRQAGQELDDSALANRREPFSLEDLPPETLLLTCGVDVQHDRLETVTLAHGRTDTFVLDARAFWGPVNESDTPWAELDAFLAQTHIHPGGGILRMDAVAVDSSDGQTMDRVLAFCQPKLSRRIVPIKGADGQRPAIRPSATKGQRLFIVGVDGIKANLTERLMRGTSIRFSDTLDARFFEELASERRVVKYQRGAPKASWERIPGKRAEALDCVVYALAVRGLVGVNLDMREQELADRGTATPRPAVVKSKWLGNAGNRI</sequence>
<evidence type="ECO:0000313" key="2">
    <source>
        <dbReference type="EMBL" id="XCF11630.1"/>
    </source>
</evidence>
<name>A0AAU8C6A6_9RHOB</name>
<keyword evidence="2" id="KW-0255">Endonuclease</keyword>
<protein>
    <submittedName>
        <fullName evidence="2">Terminase gpA endonuclease subunit</fullName>
    </submittedName>
</protein>
<dbReference type="KEGG" id="suly:ABM428_04685"/>
<dbReference type="RefSeq" id="WP_338120795.1">
    <property type="nucleotide sequence ID" value="NZ_CP159193.1"/>
</dbReference>
<reference evidence="2" key="2">
    <citation type="submission" date="2024-06" db="EMBL/GenBank/DDBJ databases">
        <authorList>
            <person name="Deng Y."/>
        </authorList>
    </citation>
    <scope>NUCLEOTIDE SEQUENCE</scope>
    <source>
        <strain evidence="2">TCYB15</strain>
    </source>
</reference>
<proteinExistence type="predicted"/>
<organism evidence="2">
    <name type="scientific">Sulfitobacter sp. TCYB15</name>
    <dbReference type="NCBI Taxonomy" id="3229275"/>
    <lineage>
        <taxon>Bacteria</taxon>
        <taxon>Pseudomonadati</taxon>
        <taxon>Pseudomonadota</taxon>
        <taxon>Alphaproteobacteria</taxon>
        <taxon>Rhodobacterales</taxon>
        <taxon>Roseobacteraceae</taxon>
        <taxon>Sulfitobacter</taxon>
    </lineage>
</organism>